<reference evidence="1" key="1">
    <citation type="journal article" date="2023" name="GigaByte">
        <title>Genome assembly of the bearded iris, Iris pallida Lam.</title>
        <authorList>
            <person name="Bruccoleri R.E."/>
            <person name="Oakeley E.J."/>
            <person name="Faust A.M.E."/>
            <person name="Altorfer M."/>
            <person name="Dessus-Babus S."/>
            <person name="Burckhardt D."/>
            <person name="Oertli M."/>
            <person name="Naumann U."/>
            <person name="Petersen F."/>
            <person name="Wong J."/>
        </authorList>
    </citation>
    <scope>NUCLEOTIDE SEQUENCE</scope>
    <source>
        <strain evidence="1">GSM-AAB239-AS_SAM_17_03QT</strain>
    </source>
</reference>
<dbReference type="EMBL" id="JANAVB010009198">
    <property type="protein sequence ID" value="KAJ6840711.1"/>
    <property type="molecule type" value="Genomic_DNA"/>
</dbReference>
<protein>
    <submittedName>
        <fullName evidence="1">Uncharacterized protein</fullName>
    </submittedName>
</protein>
<sequence length="91" mass="9995">MSKPCPHSRLDSLLLRYNFAIWMRGTHRCILDLMKFLGCSCPSIVRVQFWSCPGVCSCPSVCSCPGVIVIKVGLGLKCSSGGRQQFELVSV</sequence>
<name>A0AAX6HJE9_IRIPA</name>
<organism evidence="1 2">
    <name type="scientific">Iris pallida</name>
    <name type="common">Sweet iris</name>
    <dbReference type="NCBI Taxonomy" id="29817"/>
    <lineage>
        <taxon>Eukaryota</taxon>
        <taxon>Viridiplantae</taxon>
        <taxon>Streptophyta</taxon>
        <taxon>Embryophyta</taxon>
        <taxon>Tracheophyta</taxon>
        <taxon>Spermatophyta</taxon>
        <taxon>Magnoliopsida</taxon>
        <taxon>Liliopsida</taxon>
        <taxon>Asparagales</taxon>
        <taxon>Iridaceae</taxon>
        <taxon>Iridoideae</taxon>
        <taxon>Irideae</taxon>
        <taxon>Iris</taxon>
    </lineage>
</organism>
<dbReference type="AlphaFoldDB" id="A0AAX6HJE9"/>
<comment type="caution">
    <text evidence="1">The sequence shown here is derived from an EMBL/GenBank/DDBJ whole genome shotgun (WGS) entry which is preliminary data.</text>
</comment>
<evidence type="ECO:0000313" key="2">
    <source>
        <dbReference type="Proteomes" id="UP001140949"/>
    </source>
</evidence>
<proteinExistence type="predicted"/>
<reference evidence="1" key="2">
    <citation type="submission" date="2023-04" db="EMBL/GenBank/DDBJ databases">
        <authorList>
            <person name="Bruccoleri R.E."/>
            <person name="Oakeley E.J."/>
            <person name="Faust A.-M."/>
            <person name="Dessus-Babus S."/>
            <person name="Altorfer M."/>
            <person name="Burckhardt D."/>
            <person name="Oertli M."/>
            <person name="Naumann U."/>
            <person name="Petersen F."/>
            <person name="Wong J."/>
        </authorList>
    </citation>
    <scope>NUCLEOTIDE SEQUENCE</scope>
    <source>
        <strain evidence="1">GSM-AAB239-AS_SAM_17_03QT</strain>
        <tissue evidence="1">Leaf</tissue>
    </source>
</reference>
<accession>A0AAX6HJE9</accession>
<gene>
    <name evidence="1" type="ORF">M6B38_118280</name>
</gene>
<keyword evidence="2" id="KW-1185">Reference proteome</keyword>
<evidence type="ECO:0000313" key="1">
    <source>
        <dbReference type="EMBL" id="KAJ6840711.1"/>
    </source>
</evidence>
<dbReference type="Proteomes" id="UP001140949">
    <property type="component" value="Unassembled WGS sequence"/>
</dbReference>